<gene>
    <name evidence="3" type="ORF">IEO21_03284</name>
</gene>
<keyword evidence="2" id="KW-0732">Signal</keyword>
<keyword evidence="1" id="KW-0812">Transmembrane</keyword>
<reference evidence="3" key="1">
    <citation type="submission" date="2020-11" db="EMBL/GenBank/DDBJ databases">
        <authorList>
            <person name="Koelle M."/>
            <person name="Horta M.A.C."/>
            <person name="Nowrousian M."/>
            <person name="Ohm R.A."/>
            <person name="Benz P."/>
            <person name="Pilgard A."/>
        </authorList>
    </citation>
    <scope>NUCLEOTIDE SEQUENCE</scope>
    <source>
        <strain evidence="3">FPRL280</strain>
    </source>
</reference>
<feature type="transmembrane region" description="Helical" evidence="1">
    <location>
        <begin position="254"/>
        <end position="278"/>
    </location>
</feature>
<organism evidence="3 4">
    <name type="scientific">Rhodonia placenta</name>
    <dbReference type="NCBI Taxonomy" id="104341"/>
    <lineage>
        <taxon>Eukaryota</taxon>
        <taxon>Fungi</taxon>
        <taxon>Dikarya</taxon>
        <taxon>Basidiomycota</taxon>
        <taxon>Agaricomycotina</taxon>
        <taxon>Agaricomycetes</taxon>
        <taxon>Polyporales</taxon>
        <taxon>Adustoporiaceae</taxon>
        <taxon>Rhodonia</taxon>
    </lineage>
</organism>
<feature type="transmembrane region" description="Helical" evidence="1">
    <location>
        <begin position="224"/>
        <end position="242"/>
    </location>
</feature>
<keyword evidence="1" id="KW-1133">Transmembrane helix</keyword>
<protein>
    <submittedName>
        <fullName evidence="3">Uncharacterized protein</fullName>
    </submittedName>
</protein>
<dbReference type="EMBL" id="JADOXO010000039">
    <property type="protein sequence ID" value="KAF9817735.1"/>
    <property type="molecule type" value="Genomic_DNA"/>
</dbReference>
<dbReference type="Proteomes" id="UP000639403">
    <property type="component" value="Unassembled WGS sequence"/>
</dbReference>
<dbReference type="AlphaFoldDB" id="A0A8H7U4E3"/>
<keyword evidence="1" id="KW-0472">Membrane</keyword>
<feature type="chain" id="PRO_5034979823" evidence="2">
    <location>
        <begin position="25"/>
        <end position="390"/>
    </location>
</feature>
<feature type="signal peptide" evidence="2">
    <location>
        <begin position="1"/>
        <end position="24"/>
    </location>
</feature>
<evidence type="ECO:0000256" key="1">
    <source>
        <dbReference type="SAM" id="Phobius"/>
    </source>
</evidence>
<sequence length="390" mass="43263">MDPIRRSLATSLLLFCFLLVPVLSAPIRSPFGPEIAFFYRTSVECAWHLILFYVTNFIAHTASVPLTVEIEGPTQYRSLSRGQFPWAALISLFLPFRALGRDILLIAQTRKDSVESALAHGTLLVLARNEEWKPPMDREDQVFIKLPEHYESLPQDSSNLPSAALTLLKDEGYVKIKGHERLVHGEISIPDGYTLAAPKYISKSTIYSTLKSTRKVYIHRPPEYLKILVSLVQMISAAFTLASTLDNQRSRYGYAAYGLSVFPYALMSLANAICCAVVGSYSSVHILRTHILQEAEQRYDALFDGVIGRPTPDPDPIADESVLPDGFTRVGLSLRPVEADQSILVVRKASGKKEFVLKKKENLLTFGYVGQASLPARVTWSCAGVGIGLM</sequence>
<accession>A0A8H7U4E3</accession>
<proteinExistence type="predicted"/>
<name>A0A8H7U4E3_9APHY</name>
<reference evidence="3" key="2">
    <citation type="journal article" name="Front. Microbiol.">
        <title>Degradative Capacity of Two Strains of Rhodonia placenta: From Phenotype to Genotype.</title>
        <authorList>
            <person name="Kolle M."/>
            <person name="Horta M.A.C."/>
            <person name="Nowrousian M."/>
            <person name="Ohm R.A."/>
            <person name="Benz J.P."/>
            <person name="Pilgard A."/>
        </authorList>
    </citation>
    <scope>NUCLEOTIDE SEQUENCE</scope>
    <source>
        <strain evidence="3">FPRL280</strain>
    </source>
</reference>
<comment type="caution">
    <text evidence="3">The sequence shown here is derived from an EMBL/GenBank/DDBJ whole genome shotgun (WGS) entry which is preliminary data.</text>
</comment>
<evidence type="ECO:0000313" key="3">
    <source>
        <dbReference type="EMBL" id="KAF9817735.1"/>
    </source>
</evidence>
<evidence type="ECO:0000313" key="4">
    <source>
        <dbReference type="Proteomes" id="UP000639403"/>
    </source>
</evidence>
<evidence type="ECO:0000256" key="2">
    <source>
        <dbReference type="SAM" id="SignalP"/>
    </source>
</evidence>